<organism evidence="1 2">
    <name type="scientific">Diversispora epigaea</name>
    <dbReference type="NCBI Taxonomy" id="1348612"/>
    <lineage>
        <taxon>Eukaryota</taxon>
        <taxon>Fungi</taxon>
        <taxon>Fungi incertae sedis</taxon>
        <taxon>Mucoromycota</taxon>
        <taxon>Glomeromycotina</taxon>
        <taxon>Glomeromycetes</taxon>
        <taxon>Diversisporales</taxon>
        <taxon>Diversisporaceae</taxon>
        <taxon>Diversispora</taxon>
    </lineage>
</organism>
<dbReference type="AlphaFoldDB" id="A0A397HPM1"/>
<evidence type="ECO:0000313" key="2">
    <source>
        <dbReference type="Proteomes" id="UP000266861"/>
    </source>
</evidence>
<dbReference type="InterPro" id="IPR013761">
    <property type="entry name" value="SAM/pointed_sf"/>
</dbReference>
<dbReference type="Proteomes" id="UP000266861">
    <property type="component" value="Unassembled WGS sequence"/>
</dbReference>
<comment type="caution">
    <text evidence="1">The sequence shown here is derived from an EMBL/GenBank/DDBJ whole genome shotgun (WGS) entry which is preliminary data.</text>
</comment>
<dbReference type="SUPFAM" id="SSF47769">
    <property type="entry name" value="SAM/Pointed domain"/>
    <property type="match status" value="1"/>
</dbReference>
<sequence length="135" mass="16311">MYNRGIFRRLSYKNNNFIFQKKITYLTQHNSNKLLSSQKIINQKTLPTIEKVKEWEQDDIIKFLHEKREELNLENEDIKIIRRNRVSGNDFLKLSLEDPKLYGIPFGPAKRIIGLIKKIKDKPQGKYLKYFKEYY</sequence>
<evidence type="ECO:0000313" key="1">
    <source>
        <dbReference type="EMBL" id="RHZ63264.1"/>
    </source>
</evidence>
<protein>
    <recommendedName>
        <fullName evidence="3">SAM domain-containing protein</fullName>
    </recommendedName>
</protein>
<reference evidence="1 2" key="1">
    <citation type="submission" date="2018-08" db="EMBL/GenBank/DDBJ databases">
        <title>Genome and evolution of the arbuscular mycorrhizal fungus Diversispora epigaea (formerly Glomus versiforme) and its bacterial endosymbionts.</title>
        <authorList>
            <person name="Sun X."/>
            <person name="Fei Z."/>
            <person name="Harrison M."/>
        </authorList>
    </citation>
    <scope>NUCLEOTIDE SEQUENCE [LARGE SCALE GENOMIC DNA]</scope>
    <source>
        <strain evidence="1 2">IT104</strain>
    </source>
</reference>
<evidence type="ECO:0008006" key="3">
    <source>
        <dbReference type="Google" id="ProtNLM"/>
    </source>
</evidence>
<keyword evidence="2" id="KW-1185">Reference proteome</keyword>
<name>A0A397HPM1_9GLOM</name>
<gene>
    <name evidence="1" type="ORF">Glove_330g33</name>
</gene>
<proteinExistence type="predicted"/>
<dbReference type="OrthoDB" id="2409171at2759"/>
<dbReference type="Gene3D" id="1.10.150.50">
    <property type="entry name" value="Transcription Factor, Ets-1"/>
    <property type="match status" value="1"/>
</dbReference>
<accession>A0A397HPM1</accession>
<dbReference type="EMBL" id="PQFF01000302">
    <property type="protein sequence ID" value="RHZ63264.1"/>
    <property type="molecule type" value="Genomic_DNA"/>
</dbReference>